<dbReference type="GO" id="GO:0015140">
    <property type="term" value="F:malate transmembrane transporter activity"/>
    <property type="evidence" value="ECO:0007669"/>
    <property type="project" value="UniProtKB-ARBA"/>
</dbReference>
<dbReference type="InterPro" id="IPR001898">
    <property type="entry name" value="SLC13A/DASS"/>
</dbReference>
<feature type="transmembrane region" description="Helical" evidence="7">
    <location>
        <begin position="456"/>
        <end position="477"/>
    </location>
</feature>
<keyword evidence="4" id="KW-1001">Plastid inner membrane</keyword>
<evidence type="ECO:0000256" key="2">
    <source>
        <dbReference type="ARBA" id="ARBA00007349"/>
    </source>
</evidence>
<evidence type="ECO:0000256" key="3">
    <source>
        <dbReference type="ARBA" id="ARBA00022692"/>
    </source>
</evidence>
<dbReference type="GO" id="GO:0009706">
    <property type="term" value="C:chloroplast inner membrane"/>
    <property type="evidence" value="ECO:0007669"/>
    <property type="project" value="UniProtKB-SubCell"/>
</dbReference>
<evidence type="ECO:0000313" key="9">
    <source>
        <dbReference type="Proteomes" id="UP001054857"/>
    </source>
</evidence>
<feature type="transmembrane region" description="Helical" evidence="7">
    <location>
        <begin position="489"/>
        <end position="512"/>
    </location>
</feature>
<evidence type="ECO:0000313" key="8">
    <source>
        <dbReference type="EMBL" id="GFR42213.1"/>
    </source>
</evidence>
<dbReference type="AlphaFoldDB" id="A0AAD3HIS9"/>
<dbReference type="EMBL" id="BMAR01000003">
    <property type="protein sequence ID" value="GFR42213.1"/>
    <property type="molecule type" value="Genomic_DNA"/>
</dbReference>
<proteinExistence type="inferred from homology"/>
<evidence type="ECO:0000256" key="1">
    <source>
        <dbReference type="ARBA" id="ARBA00004478"/>
    </source>
</evidence>
<name>A0AAD3HIS9_9CHLO</name>
<feature type="transmembrane region" description="Helical" evidence="7">
    <location>
        <begin position="102"/>
        <end position="119"/>
    </location>
</feature>
<evidence type="ECO:0000256" key="7">
    <source>
        <dbReference type="SAM" id="Phobius"/>
    </source>
</evidence>
<keyword evidence="6 7" id="KW-0472">Membrane</keyword>
<feature type="transmembrane region" description="Helical" evidence="7">
    <location>
        <begin position="364"/>
        <end position="381"/>
    </location>
</feature>
<keyword evidence="9" id="KW-1185">Reference proteome</keyword>
<feature type="transmembrane region" description="Helical" evidence="7">
    <location>
        <begin position="387"/>
        <end position="408"/>
    </location>
</feature>
<sequence>MSALVAQRAVVLGQASRRPACQRHHPFTPCKQSPLAARSWRRVACQSAENSRVEVATADAPVSNGVVQNGAEPQQAMQASNGTAAAAVAATPAPPAQVGVKIQPALIAVGLGLALRFLVPIPAGITAQAWSLLSIFVSTILGLVLDPLPVGAWAFMAVTVAVATKTLTFAEAFAATTNEIIWLIVVSFFFAKGFEKTGLGERIATLFVRALGHSTLGLSFGLNVAEALMAPAMPSTSARAGGIFVPIIKSLAATAGSHPGDDSRHKMGAYLINSQFQTGIHSTSFFLTASAQNLLCLKLAGELGAVVPNQFMTWAAGAFVPAAVGMVLTPLVLYKMQPPTIKDTPDAPAAAAERLKAMGPMSRDETIMAATMGAALVMWMFGEQLGITPVLAAMLGLCGLLCTGVLTWRECLSYTPAWDTLCWFAVLIGMSGQLNSMGVISVFAQAMGKLLTSLNMGWMPLFGLLHVAFYGIHYMFASQTAHVGALYSAFCAMMLAAGVPPVLAAMSLAYSINLFGSISHYASGQAAVFYGSGYLRLNEVFGMGAVCGWGGLAIWAVVGMPIWKMLGWW</sequence>
<gene>
    <name evidence="8" type="ORF">Agub_g3104</name>
</gene>
<feature type="transmembrane region" description="Helical" evidence="7">
    <location>
        <begin position="540"/>
        <end position="563"/>
    </location>
</feature>
<dbReference type="Pfam" id="PF00939">
    <property type="entry name" value="Na_sulph_symp"/>
    <property type="match status" value="1"/>
</dbReference>
<keyword evidence="5 7" id="KW-1133">Transmembrane helix</keyword>
<accession>A0AAD3HIS9</accession>
<reference evidence="8 9" key="1">
    <citation type="journal article" date="2021" name="Sci. Rep.">
        <title>Genome sequencing of the multicellular alga Astrephomene provides insights into convergent evolution of germ-soma differentiation.</title>
        <authorList>
            <person name="Yamashita S."/>
            <person name="Yamamoto K."/>
            <person name="Matsuzaki R."/>
            <person name="Suzuki S."/>
            <person name="Yamaguchi H."/>
            <person name="Hirooka S."/>
            <person name="Minakuchi Y."/>
            <person name="Miyagishima S."/>
            <person name="Kawachi M."/>
            <person name="Toyoda A."/>
            <person name="Nozaki H."/>
        </authorList>
    </citation>
    <scope>NUCLEOTIDE SEQUENCE [LARGE SCALE GENOMIC DNA]</scope>
    <source>
        <strain evidence="8 9">NIES-4017</strain>
    </source>
</reference>
<evidence type="ECO:0000256" key="4">
    <source>
        <dbReference type="ARBA" id="ARBA00022780"/>
    </source>
</evidence>
<keyword evidence="4" id="KW-0934">Plastid</keyword>
<feature type="transmembrane region" description="Helical" evidence="7">
    <location>
        <begin position="167"/>
        <end position="191"/>
    </location>
</feature>
<evidence type="ECO:0000256" key="5">
    <source>
        <dbReference type="ARBA" id="ARBA00022989"/>
    </source>
</evidence>
<dbReference type="NCBIfam" id="TIGR00785">
    <property type="entry name" value="dass"/>
    <property type="match status" value="1"/>
</dbReference>
<keyword evidence="3 7" id="KW-0812">Transmembrane</keyword>
<evidence type="ECO:0000256" key="6">
    <source>
        <dbReference type="ARBA" id="ARBA00023136"/>
    </source>
</evidence>
<dbReference type="PANTHER" id="PTHR42826">
    <property type="entry name" value="DICARBOXYLATE TRANSPORTER 2.1, CHLOROPLASTIC"/>
    <property type="match status" value="1"/>
</dbReference>
<feature type="transmembrane region" description="Helical" evidence="7">
    <location>
        <begin position="420"/>
        <end position="444"/>
    </location>
</feature>
<comment type="similarity">
    <text evidence="2">Belongs to the SLC13A/DASS transporter (TC 2.A.47) family. DIT1 subfamily.</text>
</comment>
<protein>
    <submittedName>
        <fullName evidence="8">Uncharacterized protein</fullName>
    </submittedName>
</protein>
<feature type="transmembrane region" description="Helical" evidence="7">
    <location>
        <begin position="311"/>
        <end position="334"/>
    </location>
</feature>
<dbReference type="Proteomes" id="UP001054857">
    <property type="component" value="Unassembled WGS sequence"/>
</dbReference>
<feature type="transmembrane region" description="Helical" evidence="7">
    <location>
        <begin position="131"/>
        <end position="155"/>
    </location>
</feature>
<organism evidence="8 9">
    <name type="scientific">Astrephomene gubernaculifera</name>
    <dbReference type="NCBI Taxonomy" id="47775"/>
    <lineage>
        <taxon>Eukaryota</taxon>
        <taxon>Viridiplantae</taxon>
        <taxon>Chlorophyta</taxon>
        <taxon>core chlorophytes</taxon>
        <taxon>Chlorophyceae</taxon>
        <taxon>CS clade</taxon>
        <taxon>Chlamydomonadales</taxon>
        <taxon>Astrephomenaceae</taxon>
        <taxon>Astrephomene</taxon>
    </lineage>
</organism>
<comment type="subcellular location">
    <subcellularLocation>
        <location evidence="1">Plastid</location>
        <location evidence="1">Chloroplast inner membrane</location>
        <topology evidence="1">Multi-pass membrane protein</topology>
    </subcellularLocation>
</comment>
<dbReference type="InterPro" id="IPR030676">
    <property type="entry name" value="CitT-rel"/>
</dbReference>
<comment type="caution">
    <text evidence="8">The sequence shown here is derived from an EMBL/GenBank/DDBJ whole genome shotgun (WGS) entry which is preliminary data.</text>
</comment>